<evidence type="ECO:0000313" key="5">
    <source>
        <dbReference type="Proteomes" id="UP000264294"/>
    </source>
</evidence>
<evidence type="ECO:0000256" key="1">
    <source>
        <dbReference type="SAM" id="SignalP"/>
    </source>
</evidence>
<accession>A0A090YBL5</accession>
<evidence type="ECO:0000313" key="4">
    <source>
        <dbReference type="Proteomes" id="UP000029389"/>
    </source>
</evidence>
<dbReference type="EMBL" id="QVOD01000046">
    <property type="protein sequence ID" value="RFT63485.1"/>
    <property type="molecule type" value="Genomic_DNA"/>
</dbReference>
<reference evidence="3 5" key="2">
    <citation type="submission" date="2018-08" db="EMBL/GenBank/DDBJ databases">
        <title>Bacillus clarus sp. nov. strain PS00077A.</title>
        <authorList>
            <person name="Mendez Acevedo M."/>
            <person name="Carroll L."/>
            <person name="Mukherjee M."/>
            <person name="Wiedmann M."/>
            <person name="Kovac J."/>
        </authorList>
    </citation>
    <scope>NUCLEOTIDE SEQUENCE [LARGE SCALE GENOMIC DNA]</scope>
    <source>
        <strain evidence="3 5">PS00077A</strain>
    </source>
</reference>
<reference evidence="2 4" key="1">
    <citation type="submission" date="2014-04" db="EMBL/GenBank/DDBJ databases">
        <authorList>
            <person name="Bishop-Lilly K.A."/>
            <person name="Broomall S.M."/>
            <person name="Chain P.S."/>
            <person name="Chertkov O."/>
            <person name="Coyne S.R."/>
            <person name="Daligault H.E."/>
            <person name="Davenport K.W."/>
            <person name="Erkkila T."/>
            <person name="Frey K.G."/>
            <person name="Gibbons H.S."/>
            <person name="Gu W."/>
            <person name="Jaissle J."/>
            <person name="Johnson S.L."/>
            <person name="Koroleva G.I."/>
            <person name="Ladner J.T."/>
            <person name="Lo C.-C."/>
            <person name="Minogue T.D."/>
            <person name="Munk C."/>
            <person name="Palacios G.F."/>
            <person name="Redden C.L."/>
            <person name="Rosenzweig C.N."/>
            <person name="Scholz M.B."/>
            <person name="Teshima H."/>
            <person name="Xu Y."/>
        </authorList>
    </citation>
    <scope>NUCLEOTIDE SEQUENCE [LARGE SCALE GENOMIC DNA]</scope>
    <source>
        <strain evidence="2 4">BHP</strain>
    </source>
</reference>
<feature type="signal peptide" evidence="1">
    <location>
        <begin position="1"/>
        <end position="25"/>
    </location>
</feature>
<name>A0A090YBL5_9BACI</name>
<dbReference type="PATRIC" id="fig|1405.8.peg.5680"/>
<proteinExistence type="predicted"/>
<keyword evidence="5" id="KW-1185">Reference proteome</keyword>
<dbReference type="AlphaFoldDB" id="A0A090YBL5"/>
<gene>
    <name evidence="3" type="ORF">D0U04_24735</name>
    <name evidence="2" type="ORF">DJ93_5503</name>
</gene>
<sequence length="134" mass="14429">MKKYFSLLIASIITIFTVFVPVTNAATLASVTSKHSDNSTKSLDITGTGKYMKLTCTYYGKTTAMASDGSCSLYKKTSPTTIELVVDLHVGGCYGSITENTDVWLEKEASYIIQADVSSFADPKSSITATIQDL</sequence>
<protein>
    <submittedName>
        <fullName evidence="2">Uncharacterized protein</fullName>
    </submittedName>
</protein>
<keyword evidence="1" id="KW-0732">Signal</keyword>
<dbReference type="Proteomes" id="UP000264294">
    <property type="component" value="Unassembled WGS sequence"/>
</dbReference>
<dbReference type="EMBL" id="JMQC01000009">
    <property type="protein sequence ID" value="KFM95551.1"/>
    <property type="molecule type" value="Genomic_DNA"/>
</dbReference>
<dbReference type="Proteomes" id="UP000029389">
    <property type="component" value="Unassembled WGS sequence"/>
</dbReference>
<evidence type="ECO:0000313" key="2">
    <source>
        <dbReference type="EMBL" id="KFM95551.1"/>
    </source>
</evidence>
<evidence type="ECO:0000313" key="3">
    <source>
        <dbReference type="EMBL" id="RFT63485.1"/>
    </source>
</evidence>
<feature type="chain" id="PRO_5001868726" evidence="1">
    <location>
        <begin position="26"/>
        <end position="134"/>
    </location>
</feature>
<organism evidence="2 4">
    <name type="scientific">Bacillus clarus</name>
    <dbReference type="NCBI Taxonomy" id="2338372"/>
    <lineage>
        <taxon>Bacteria</taxon>
        <taxon>Bacillati</taxon>
        <taxon>Bacillota</taxon>
        <taxon>Bacilli</taxon>
        <taxon>Bacillales</taxon>
        <taxon>Bacillaceae</taxon>
        <taxon>Bacillus</taxon>
        <taxon>Bacillus cereus group</taxon>
    </lineage>
</organism>
<comment type="caution">
    <text evidence="2">The sequence shown here is derived from an EMBL/GenBank/DDBJ whole genome shotgun (WGS) entry which is preliminary data.</text>
</comment>